<reference evidence="1 2" key="1">
    <citation type="submission" date="2018-08" db="EMBL/GenBank/DDBJ databases">
        <title>A genome reference for cultivated species of the human gut microbiota.</title>
        <authorList>
            <person name="Zou Y."/>
            <person name="Xue W."/>
            <person name="Luo G."/>
        </authorList>
    </citation>
    <scope>NUCLEOTIDE SEQUENCE [LARGE SCALE GENOMIC DNA]</scope>
    <source>
        <strain evidence="1 2">AF31-17AC</strain>
    </source>
</reference>
<dbReference type="EMBL" id="QRQO01000012">
    <property type="protein sequence ID" value="RHN14532.1"/>
    <property type="molecule type" value="Genomic_DNA"/>
</dbReference>
<dbReference type="RefSeq" id="WP_118485871.1">
    <property type="nucleotide sequence ID" value="NZ_QRQO01000012.1"/>
</dbReference>
<gene>
    <name evidence="1" type="ORF">DWZ29_05875</name>
</gene>
<evidence type="ECO:0000313" key="2">
    <source>
        <dbReference type="Proteomes" id="UP000283700"/>
    </source>
</evidence>
<evidence type="ECO:0008006" key="3">
    <source>
        <dbReference type="Google" id="ProtNLM"/>
    </source>
</evidence>
<organism evidence="1 2">
    <name type="scientific">Anaerobutyricum hallii</name>
    <dbReference type="NCBI Taxonomy" id="39488"/>
    <lineage>
        <taxon>Bacteria</taxon>
        <taxon>Bacillati</taxon>
        <taxon>Bacillota</taxon>
        <taxon>Clostridia</taxon>
        <taxon>Lachnospirales</taxon>
        <taxon>Lachnospiraceae</taxon>
        <taxon>Anaerobutyricum</taxon>
    </lineage>
</organism>
<proteinExistence type="predicted"/>
<sequence length="126" mass="14601">MAQSETNGFVKLDRGILDWEWYEDTYTARLFFHCILKANWKAGNWKGQPYERGQFITSLPSLAKELGCSERNVRTALKHLISTGEVTSKATNKYRIITVCNYDKYQSNDRQNDRQVTGNRQASDSR</sequence>
<name>A0A415U8Y8_9FIRM</name>
<evidence type="ECO:0000313" key="1">
    <source>
        <dbReference type="EMBL" id="RHN14532.1"/>
    </source>
</evidence>
<dbReference type="AlphaFoldDB" id="A0A415U8Y8"/>
<accession>A0A415U8Y8</accession>
<comment type="caution">
    <text evidence="1">The sequence shown here is derived from an EMBL/GenBank/DDBJ whole genome shotgun (WGS) entry which is preliminary data.</text>
</comment>
<protein>
    <recommendedName>
        <fullName evidence="3">Helix-turn-helix domain-containing protein</fullName>
    </recommendedName>
</protein>
<dbReference type="Proteomes" id="UP000283700">
    <property type="component" value="Unassembled WGS sequence"/>
</dbReference>